<dbReference type="Gene3D" id="3.30.565.10">
    <property type="entry name" value="Histidine kinase-like ATPase, C-terminal domain"/>
    <property type="match status" value="1"/>
</dbReference>
<dbReference type="InterPro" id="IPR036890">
    <property type="entry name" value="HATPase_C_sf"/>
</dbReference>
<proteinExistence type="predicted"/>
<dbReference type="Pfam" id="PF10090">
    <property type="entry name" value="HPTransfase"/>
    <property type="match status" value="1"/>
</dbReference>
<feature type="domain" description="Histidine phosphotransferase ChpT C-terminal" evidence="1">
    <location>
        <begin position="78"/>
        <end position="194"/>
    </location>
</feature>
<dbReference type="Gene3D" id="1.10.287.130">
    <property type="match status" value="1"/>
</dbReference>
<protein>
    <submittedName>
        <fullName evidence="2">Histidine phosphotransferase ChpT</fullName>
    </submittedName>
</protein>
<dbReference type="EMBL" id="FNAV01000010">
    <property type="protein sequence ID" value="SDE95146.1"/>
    <property type="molecule type" value="Genomic_DNA"/>
</dbReference>
<sequence>MSVATARIATLVGSRLCHDLVSPIGAISNGLELIALAGTPGPEEMALIEQSAASATARINFFRVAFGHASTQQDVGAREARKLLQDYCKGSRLSIDWLPDGDAPRTEVQLAFLATLCCESALPLGGRVHITHIEGGGWRISGTGQRLSIEPDLWAQLTSTTIEAEVTPARVQFALLALLAPERGRKMVVHAGDAAVTIEIG</sequence>
<keyword evidence="3" id="KW-1185">Reference proteome</keyword>
<dbReference type="STRING" id="282683.SAMN04488105_11041"/>
<reference evidence="3" key="1">
    <citation type="submission" date="2016-10" db="EMBL/GenBank/DDBJ databases">
        <authorList>
            <person name="Varghese N."/>
            <person name="Submissions S."/>
        </authorList>
    </citation>
    <scope>NUCLEOTIDE SEQUENCE [LARGE SCALE GENOMIC DNA]</scope>
    <source>
        <strain evidence="3">DSM 10146</strain>
    </source>
</reference>
<accession>A0A1G7H410</accession>
<keyword evidence="2" id="KW-0808">Transferase</keyword>
<dbReference type="AlphaFoldDB" id="A0A1G7H410"/>
<dbReference type="RefSeq" id="WP_089960939.1">
    <property type="nucleotide sequence ID" value="NZ_FNAV01000010.1"/>
</dbReference>
<dbReference type="OrthoDB" id="9803702at2"/>
<organism evidence="2 3">
    <name type="scientific">Salipiger thiooxidans</name>
    <dbReference type="NCBI Taxonomy" id="282683"/>
    <lineage>
        <taxon>Bacteria</taxon>
        <taxon>Pseudomonadati</taxon>
        <taxon>Pseudomonadota</taxon>
        <taxon>Alphaproteobacteria</taxon>
        <taxon>Rhodobacterales</taxon>
        <taxon>Roseobacteraceae</taxon>
        <taxon>Salipiger</taxon>
    </lineage>
</organism>
<evidence type="ECO:0000313" key="3">
    <source>
        <dbReference type="Proteomes" id="UP000198994"/>
    </source>
</evidence>
<name>A0A1G7H410_9RHOB</name>
<dbReference type="GO" id="GO:0016740">
    <property type="term" value="F:transferase activity"/>
    <property type="evidence" value="ECO:0007669"/>
    <property type="project" value="UniProtKB-KW"/>
</dbReference>
<evidence type="ECO:0000259" key="1">
    <source>
        <dbReference type="Pfam" id="PF10090"/>
    </source>
</evidence>
<gene>
    <name evidence="2" type="ORF">SAMN04488105_11041</name>
</gene>
<dbReference type="Proteomes" id="UP000198994">
    <property type="component" value="Unassembled WGS sequence"/>
</dbReference>
<dbReference type="InterPro" id="IPR018762">
    <property type="entry name" value="ChpT_C"/>
</dbReference>
<evidence type="ECO:0000313" key="2">
    <source>
        <dbReference type="EMBL" id="SDE95146.1"/>
    </source>
</evidence>